<dbReference type="OrthoDB" id="2690740at2759"/>
<evidence type="ECO:0000313" key="2">
    <source>
        <dbReference type="EMBL" id="THU92523.1"/>
    </source>
</evidence>
<name>A0A4S8LTX4_DENBC</name>
<protein>
    <submittedName>
        <fullName evidence="2">Uncharacterized protein</fullName>
    </submittedName>
</protein>
<gene>
    <name evidence="2" type="ORF">K435DRAFT_862374</name>
</gene>
<keyword evidence="3" id="KW-1185">Reference proteome</keyword>
<dbReference type="AlphaFoldDB" id="A0A4S8LTX4"/>
<sequence>MNRASSSNATSSATLSSPLSITTSATSATSATLSSPLSAMSARLFSPFSSPLTTPATSRSSSPSPKLSTYNEILQFSIPFRYSSNSKIPYPTDRSEKIAWADEQREMAQNALEPSSLEEFQRLLQDNFDDLGVVKTGARWIKLSRDLIRGNEIQVDGEDGIVFNVDGTIPEHLKTNLLESLNLALHNYSLEDQLTEKDTHNNPAFTALHFSYCSKYGTEECSSL</sequence>
<organism evidence="2 3">
    <name type="scientific">Dendrothele bispora (strain CBS 962.96)</name>
    <dbReference type="NCBI Taxonomy" id="1314807"/>
    <lineage>
        <taxon>Eukaryota</taxon>
        <taxon>Fungi</taxon>
        <taxon>Dikarya</taxon>
        <taxon>Basidiomycota</taxon>
        <taxon>Agaricomycotina</taxon>
        <taxon>Agaricomycetes</taxon>
        <taxon>Agaricomycetidae</taxon>
        <taxon>Agaricales</taxon>
        <taxon>Agaricales incertae sedis</taxon>
        <taxon>Dendrothele</taxon>
    </lineage>
</organism>
<reference evidence="2 3" key="1">
    <citation type="journal article" date="2019" name="Nat. Ecol. Evol.">
        <title>Megaphylogeny resolves global patterns of mushroom evolution.</title>
        <authorList>
            <person name="Varga T."/>
            <person name="Krizsan K."/>
            <person name="Foldi C."/>
            <person name="Dima B."/>
            <person name="Sanchez-Garcia M."/>
            <person name="Sanchez-Ramirez S."/>
            <person name="Szollosi G.J."/>
            <person name="Szarkandi J.G."/>
            <person name="Papp V."/>
            <person name="Albert L."/>
            <person name="Andreopoulos W."/>
            <person name="Angelini C."/>
            <person name="Antonin V."/>
            <person name="Barry K.W."/>
            <person name="Bougher N.L."/>
            <person name="Buchanan P."/>
            <person name="Buyck B."/>
            <person name="Bense V."/>
            <person name="Catcheside P."/>
            <person name="Chovatia M."/>
            <person name="Cooper J."/>
            <person name="Damon W."/>
            <person name="Desjardin D."/>
            <person name="Finy P."/>
            <person name="Geml J."/>
            <person name="Haridas S."/>
            <person name="Hughes K."/>
            <person name="Justo A."/>
            <person name="Karasinski D."/>
            <person name="Kautmanova I."/>
            <person name="Kiss B."/>
            <person name="Kocsube S."/>
            <person name="Kotiranta H."/>
            <person name="LaButti K.M."/>
            <person name="Lechner B.E."/>
            <person name="Liimatainen K."/>
            <person name="Lipzen A."/>
            <person name="Lukacs Z."/>
            <person name="Mihaltcheva S."/>
            <person name="Morgado L.N."/>
            <person name="Niskanen T."/>
            <person name="Noordeloos M.E."/>
            <person name="Ohm R.A."/>
            <person name="Ortiz-Santana B."/>
            <person name="Ovrebo C."/>
            <person name="Racz N."/>
            <person name="Riley R."/>
            <person name="Savchenko A."/>
            <person name="Shiryaev A."/>
            <person name="Soop K."/>
            <person name="Spirin V."/>
            <person name="Szebenyi C."/>
            <person name="Tomsovsky M."/>
            <person name="Tulloss R.E."/>
            <person name="Uehling J."/>
            <person name="Grigoriev I.V."/>
            <person name="Vagvolgyi C."/>
            <person name="Papp T."/>
            <person name="Martin F.M."/>
            <person name="Miettinen O."/>
            <person name="Hibbett D.S."/>
            <person name="Nagy L.G."/>
        </authorList>
    </citation>
    <scope>NUCLEOTIDE SEQUENCE [LARGE SCALE GENOMIC DNA]</scope>
    <source>
        <strain evidence="2 3">CBS 962.96</strain>
    </source>
</reference>
<feature type="region of interest" description="Disordered" evidence="1">
    <location>
        <begin position="1"/>
        <end position="21"/>
    </location>
</feature>
<evidence type="ECO:0000256" key="1">
    <source>
        <dbReference type="SAM" id="MobiDB-lite"/>
    </source>
</evidence>
<proteinExistence type="predicted"/>
<accession>A0A4S8LTX4</accession>
<dbReference type="Proteomes" id="UP000297245">
    <property type="component" value="Unassembled WGS sequence"/>
</dbReference>
<dbReference type="EMBL" id="ML179276">
    <property type="protein sequence ID" value="THU92523.1"/>
    <property type="molecule type" value="Genomic_DNA"/>
</dbReference>
<evidence type="ECO:0000313" key="3">
    <source>
        <dbReference type="Proteomes" id="UP000297245"/>
    </source>
</evidence>